<evidence type="ECO:0000313" key="9">
    <source>
        <dbReference type="EMBL" id="KAF4310223.1"/>
    </source>
</evidence>
<accession>A0A8H4J121</accession>
<proteinExistence type="inferred from homology"/>
<evidence type="ECO:0000256" key="1">
    <source>
        <dbReference type="ARBA" id="ARBA00015083"/>
    </source>
</evidence>
<dbReference type="GO" id="GO:0005634">
    <property type="term" value="C:nucleus"/>
    <property type="evidence" value="ECO:0007669"/>
    <property type="project" value="UniProtKB-SubCell"/>
</dbReference>
<evidence type="ECO:0000256" key="3">
    <source>
        <dbReference type="ARBA" id="ARBA00023125"/>
    </source>
</evidence>
<keyword evidence="2 7" id="KW-0805">Transcription regulation</keyword>
<comment type="subcellular location">
    <subcellularLocation>
        <location evidence="7">Nucleus</location>
    </subcellularLocation>
</comment>
<dbReference type="Pfam" id="PF04769">
    <property type="entry name" value="MATalpha_HMGbox"/>
    <property type="match status" value="1"/>
</dbReference>
<dbReference type="GO" id="GO:0045895">
    <property type="term" value="P:positive regulation of mating-type specific transcription, DNA-templated"/>
    <property type="evidence" value="ECO:0007669"/>
    <property type="project" value="InterPro"/>
</dbReference>
<comment type="similarity">
    <text evidence="7">Belongs to the MATALPHA1 family.</text>
</comment>
<keyword evidence="5 7" id="KW-0539">Nucleus</keyword>
<dbReference type="InterPro" id="IPR006856">
    <property type="entry name" value="MATalpha_HMGbox"/>
</dbReference>
<dbReference type="EMBL" id="WWBZ02000016">
    <property type="protein sequence ID" value="KAF4310223.1"/>
    <property type="molecule type" value="Genomic_DNA"/>
</dbReference>
<evidence type="ECO:0000259" key="8">
    <source>
        <dbReference type="PROSITE" id="PS51325"/>
    </source>
</evidence>
<evidence type="ECO:0000256" key="4">
    <source>
        <dbReference type="ARBA" id="ARBA00023163"/>
    </source>
</evidence>
<keyword evidence="4 7" id="KW-0804">Transcription</keyword>
<comment type="caution">
    <text evidence="9">The sequence shown here is derived from an EMBL/GenBank/DDBJ whole genome shotgun (WGS) entry which is preliminary data.</text>
</comment>
<comment type="function">
    <text evidence="6">Mating type proteins are sequence specific DNA-binding proteins that act as master switches in fungal differentiation by controlling gene expression in a cell type-specific fashion. Transcriptional activator that induces the transcription of alpha-specific genes.</text>
</comment>
<dbReference type="Proteomes" id="UP000572817">
    <property type="component" value="Unassembled WGS sequence"/>
</dbReference>
<keyword evidence="10" id="KW-1185">Reference proteome</keyword>
<reference evidence="9" key="1">
    <citation type="submission" date="2020-04" db="EMBL/GenBank/DDBJ databases">
        <title>Genome Assembly and Annotation of Botryosphaeria dothidea sdau 11-99, a Latent Pathogen of Apple Fruit Ring Rot in China.</title>
        <authorList>
            <person name="Yu C."/>
            <person name="Diao Y."/>
            <person name="Lu Q."/>
            <person name="Zhao J."/>
            <person name="Cui S."/>
            <person name="Peng C."/>
            <person name="He B."/>
            <person name="Liu H."/>
        </authorList>
    </citation>
    <scope>NUCLEOTIDE SEQUENCE [LARGE SCALE GENOMIC DNA]</scope>
    <source>
        <strain evidence="9">Sdau11-99</strain>
    </source>
</reference>
<organism evidence="9 10">
    <name type="scientific">Botryosphaeria dothidea</name>
    <dbReference type="NCBI Taxonomy" id="55169"/>
    <lineage>
        <taxon>Eukaryota</taxon>
        <taxon>Fungi</taxon>
        <taxon>Dikarya</taxon>
        <taxon>Ascomycota</taxon>
        <taxon>Pezizomycotina</taxon>
        <taxon>Dothideomycetes</taxon>
        <taxon>Dothideomycetes incertae sedis</taxon>
        <taxon>Botryosphaeriales</taxon>
        <taxon>Botryosphaeriaceae</taxon>
        <taxon>Botryosphaeria</taxon>
    </lineage>
</organism>
<name>A0A8H4J121_9PEZI</name>
<gene>
    <name evidence="9" type="ORF">GTA08_BOTSDO02241</name>
</gene>
<dbReference type="OrthoDB" id="5398665at2759"/>
<feature type="domain" description="Alpha box" evidence="8">
    <location>
        <begin position="64"/>
        <end position="119"/>
    </location>
</feature>
<protein>
    <recommendedName>
        <fullName evidence="1">Mating-type protein MAT-1</fullName>
    </recommendedName>
</protein>
<keyword evidence="3 7" id="KW-0238">DNA-binding</keyword>
<dbReference type="PROSITE" id="PS51325">
    <property type="entry name" value="ALPHA_BOX"/>
    <property type="match status" value="1"/>
</dbReference>
<evidence type="ECO:0000256" key="6">
    <source>
        <dbReference type="ARBA" id="ARBA00035106"/>
    </source>
</evidence>
<dbReference type="GO" id="GO:0008301">
    <property type="term" value="F:DNA binding, bending"/>
    <property type="evidence" value="ECO:0007669"/>
    <property type="project" value="InterPro"/>
</dbReference>
<evidence type="ECO:0000313" key="10">
    <source>
        <dbReference type="Proteomes" id="UP000572817"/>
    </source>
</evidence>
<evidence type="ECO:0000256" key="5">
    <source>
        <dbReference type="ARBA" id="ARBA00023242"/>
    </source>
</evidence>
<evidence type="ECO:0000256" key="7">
    <source>
        <dbReference type="RuleBase" id="RU003516"/>
    </source>
</evidence>
<evidence type="ECO:0000256" key="2">
    <source>
        <dbReference type="ARBA" id="ARBA00023015"/>
    </source>
</evidence>
<dbReference type="AlphaFoldDB" id="A0A8H4J121"/>
<sequence>MPTPQLPPHVKSVVIALDSAGYQKFMAHLQGNSSTSLQQLLANTYHDTQAQPVSTSSAPAQQPKKKRSVNSFVAFRCYASPIFNKFQQKERSGFIKILWQSELAKAKWTILAKAYSIIRDEVGTNNAPMDVFLAVACPEIGIADRDVYLSTFGWELVQNGTSWELIRHNIPHQGSFPAGFFSTMLSAEDMVKIARDRGYGIPSQTPAVTNDLSGAYLTMATQPALQVAHPVPQAAHSAHQTAQYSLQHVQQATQNAQVSYQAAQPAPQAAHPAVQTAQVTQLNQNPYTSGTTTLDDHIMLSDQNDPNSVISLLDFLDPAPEHITLERKNHGDPFLFEHSINTQVTSGHDTRAYYPASPPSAGAYMDNASVDKSDPSKCGRNGYAALATELWDSGSKWPHNDQFIPGQNYPTIHNSTYLNDFDAFDMNDLTNWSEK</sequence>